<keyword evidence="7" id="KW-1185">Reference proteome</keyword>
<dbReference type="SUPFAM" id="SSF53448">
    <property type="entry name" value="Nucleotide-diphospho-sugar transferases"/>
    <property type="match status" value="1"/>
</dbReference>
<evidence type="ECO:0000313" key="6">
    <source>
        <dbReference type="EMBL" id="GMG88366.1"/>
    </source>
</evidence>
<proteinExistence type="inferred from homology"/>
<dbReference type="NCBIfam" id="TIGR03552">
    <property type="entry name" value="F420_cofC"/>
    <property type="match status" value="1"/>
</dbReference>
<comment type="function">
    <text evidence="5">Guanylyltransferase that catalyzes the activation of (2R)-3-phosphoglycerate (3PG) as 3-[(R)-glyceryl]-diphospho-5'-guanosine, via the condensation of 3PG with GTP. It is involved in the biosynthesis of a derivative of the hydride carrier cofactor coenzyme F420, 3PG-F420.</text>
</comment>
<evidence type="ECO:0000313" key="7">
    <source>
        <dbReference type="Proteomes" id="UP001224392"/>
    </source>
</evidence>
<comment type="catalytic activity">
    <reaction evidence="5">
        <text>(2R)-3-phosphoglycerate + GTP + H(+) = 3-[(R)-glyceryl]-diphospho-5'-guanosine + diphosphate</text>
        <dbReference type="Rhea" id="RHEA:63440"/>
        <dbReference type="ChEBI" id="CHEBI:15378"/>
        <dbReference type="ChEBI" id="CHEBI:33019"/>
        <dbReference type="ChEBI" id="CHEBI:37565"/>
        <dbReference type="ChEBI" id="CHEBI:58272"/>
        <dbReference type="ChEBI" id="CHEBI:147306"/>
        <dbReference type="EC" id="2.7.7.106"/>
    </reaction>
</comment>
<dbReference type="Pfam" id="PF01983">
    <property type="entry name" value="CofC"/>
    <property type="match status" value="1"/>
</dbReference>
<organism evidence="6 7">
    <name type="scientific">Biformimicrobium ophioploci</name>
    <dbReference type="NCBI Taxonomy" id="3036711"/>
    <lineage>
        <taxon>Bacteria</taxon>
        <taxon>Pseudomonadati</taxon>
        <taxon>Pseudomonadota</taxon>
        <taxon>Gammaproteobacteria</taxon>
        <taxon>Cellvibrionales</taxon>
        <taxon>Microbulbiferaceae</taxon>
        <taxon>Biformimicrobium</taxon>
    </lineage>
</organism>
<dbReference type="RefSeq" id="WP_285764980.1">
    <property type="nucleotide sequence ID" value="NZ_BSYJ01000006.1"/>
</dbReference>
<evidence type="ECO:0000256" key="3">
    <source>
        <dbReference type="ARBA" id="ARBA00022741"/>
    </source>
</evidence>
<dbReference type="Gene3D" id="3.90.550.10">
    <property type="entry name" value="Spore Coat Polysaccharide Biosynthesis Protein SpsA, Chain A"/>
    <property type="match status" value="1"/>
</dbReference>
<dbReference type="HAMAP" id="MF_02114">
    <property type="entry name" value="CofC"/>
    <property type="match status" value="1"/>
</dbReference>
<evidence type="ECO:0000256" key="1">
    <source>
        <dbReference type="ARBA" id="ARBA00022679"/>
    </source>
</evidence>
<dbReference type="InterPro" id="IPR029044">
    <property type="entry name" value="Nucleotide-diphossugar_trans"/>
</dbReference>
<dbReference type="PANTHER" id="PTHR40392:SF1">
    <property type="entry name" value="2-PHOSPHO-L-LACTATE GUANYLYLTRANSFERASE"/>
    <property type="match status" value="1"/>
</dbReference>
<accession>A0ABQ6M223</accession>
<dbReference type="EMBL" id="BSYJ01000006">
    <property type="protein sequence ID" value="GMG88366.1"/>
    <property type="molecule type" value="Genomic_DNA"/>
</dbReference>
<reference evidence="6 7" key="1">
    <citation type="submission" date="2023-04" db="EMBL/GenBank/DDBJ databases">
        <title>Marinobulbifer ophiurae gen. nov., sp. Nov., isolate from tissue of brittle star Ophioplocus japonicus.</title>
        <authorList>
            <person name="Kawano K."/>
            <person name="Sawayama S."/>
            <person name="Nakagawa S."/>
        </authorList>
    </citation>
    <scope>NUCLEOTIDE SEQUENCE [LARGE SCALE GENOMIC DNA]</scope>
    <source>
        <strain evidence="6 7">NKW57</strain>
    </source>
</reference>
<sequence length="253" mass="26814">MWALLPLKEFAAAKQRLSPVLSQRERAALAQAMAEDVLAELRDHPAIENILLVSNEPSGRQLARQFGAEFLSESGLHARGLNQAVKAGVQVLAERGVDNVMVVHGDLPLISAAEIDELVRAHFGNGFGKKADDSEGSGMSEKALTLVSDTAGEGTNCLICNTAIEMQYSFGPNSLAAHLDAAARIGLDARVVPLPGFGCDIDAPTDLLTLLKRLEGSKAKHSLSVVAQFALAERLLTVGSSTYRADFLLSQAG</sequence>
<comment type="similarity">
    <text evidence="5">Belongs to the CofC family.</text>
</comment>
<dbReference type="PANTHER" id="PTHR40392">
    <property type="entry name" value="2-PHOSPHO-L-LACTATE GUANYLYLTRANSFERASE"/>
    <property type="match status" value="1"/>
</dbReference>
<dbReference type="EC" id="2.7.7.106" evidence="5"/>
<dbReference type="Proteomes" id="UP001224392">
    <property type="component" value="Unassembled WGS sequence"/>
</dbReference>
<keyword evidence="1 5" id="KW-0808">Transferase</keyword>
<evidence type="ECO:0000256" key="2">
    <source>
        <dbReference type="ARBA" id="ARBA00022695"/>
    </source>
</evidence>
<dbReference type="InterPro" id="IPR002835">
    <property type="entry name" value="CofC"/>
</dbReference>
<comment type="caution">
    <text evidence="6">The sequence shown here is derived from an EMBL/GenBank/DDBJ whole genome shotgun (WGS) entry which is preliminary data.</text>
</comment>
<evidence type="ECO:0000256" key="5">
    <source>
        <dbReference type="HAMAP-Rule" id="MF_02114"/>
    </source>
</evidence>
<name>A0ABQ6M223_9GAMM</name>
<gene>
    <name evidence="6" type="primary">cofC</name>
    <name evidence="5" type="synonym">fbiD</name>
    <name evidence="6" type="ORF">MNKW57_26870</name>
</gene>
<keyword evidence="4 5" id="KW-0342">GTP-binding</keyword>
<evidence type="ECO:0000256" key="4">
    <source>
        <dbReference type="ARBA" id="ARBA00023134"/>
    </source>
</evidence>
<dbReference type="GO" id="GO:0016779">
    <property type="term" value="F:nucleotidyltransferase activity"/>
    <property type="evidence" value="ECO:0007669"/>
    <property type="project" value="UniProtKB-KW"/>
</dbReference>
<keyword evidence="2 5" id="KW-0548">Nucleotidyltransferase</keyword>
<comment type="pathway">
    <text evidence="5">Cofactor biosynthesis; coenzyme F420 biosynthesis.</text>
</comment>
<keyword evidence="3 5" id="KW-0547">Nucleotide-binding</keyword>
<protein>
    <recommendedName>
        <fullName evidence="5">3-phospho-D-glycerate guanylyltransferase</fullName>
        <shortName evidence="5">3PG guanylyltransferase</shortName>
        <ecNumber evidence="5">2.7.7.106</ecNumber>
    </recommendedName>
</protein>